<dbReference type="AlphaFoldDB" id="A0A6P8J4B3"/>
<dbReference type="GO" id="GO:0032259">
    <property type="term" value="P:methylation"/>
    <property type="evidence" value="ECO:0007669"/>
    <property type="project" value="UniProtKB-KW"/>
</dbReference>
<feature type="compositionally biased region" description="Basic residues" evidence="2">
    <location>
        <begin position="385"/>
        <end position="395"/>
    </location>
</feature>
<comment type="caution">
    <text evidence="1">Lacks conserved residue(s) required for the propagation of feature annotation.</text>
</comment>
<dbReference type="PROSITE" id="PS51686">
    <property type="entry name" value="SAM_MT_RSMB_NOP"/>
    <property type="match status" value="1"/>
</dbReference>
<reference evidence="5" key="1">
    <citation type="submission" date="2025-08" db="UniProtKB">
        <authorList>
            <consortium name="RefSeq"/>
        </authorList>
    </citation>
    <scope>IDENTIFICATION</scope>
</reference>
<accession>A0A6P8J4B3</accession>
<feature type="region of interest" description="Disordered" evidence="2">
    <location>
        <begin position="372"/>
        <end position="423"/>
    </location>
</feature>
<dbReference type="InParanoid" id="A0A6P8J4B3"/>
<dbReference type="PANTHER" id="PTHR14663">
    <property type="entry name" value="METHYLTRANSFERASE NSUN7-RELATED"/>
    <property type="match status" value="1"/>
</dbReference>
<evidence type="ECO:0000256" key="2">
    <source>
        <dbReference type="SAM" id="MobiDB-lite"/>
    </source>
</evidence>
<comment type="similarity">
    <text evidence="1">Belongs to the class I-like SAM-binding methyltransferase superfamily. RsmB/NOP family.</text>
</comment>
<evidence type="ECO:0000313" key="4">
    <source>
        <dbReference type="Proteomes" id="UP000515163"/>
    </source>
</evidence>
<feature type="region of interest" description="Disordered" evidence="2">
    <location>
        <begin position="326"/>
        <end position="360"/>
    </location>
</feature>
<feature type="compositionally biased region" description="Basic residues" evidence="2">
    <location>
        <begin position="326"/>
        <end position="335"/>
    </location>
</feature>
<keyword evidence="4" id="KW-1185">Reference proteome</keyword>
<sequence>MMQGKSFCRDEHFENLLVFSQEAKFDLHGHTLVQDGHLVIQDKSTIISVEVARTFVNDLALQKEKVNILIPGADIKNVIGEGDDIIQTHVESGNITAYLSSIIHPDRRVFTFGVTPQSYERLESKMEQMSAHNVDLLEEHFLDAVPNDERFKKVKIIVINVPCSKSGIVNPVDFILQEGVSASIKDLAQGTLDNSKIRGLAFQHLGILKHAMKFPYLQGIIYMTRSIHEYENYDVVKKALEETREESAKQGSFEVIQALPNVANRLKQVVRPSYDPSDEQAMYKVDGKYIRMEPSSFMNGGFVALLKKQKVVESAHDVLERAAKKGLMKPAKTKTPRAQSGKTKRLEHAHKPRPTPSLPMAKLSITEKPAVVISDSELDTDVKNPPRKSSTKTKSWHGSDENVSEVKEKGIKAKKSNERKFKF</sequence>
<dbReference type="GO" id="GO:0008168">
    <property type="term" value="F:methyltransferase activity"/>
    <property type="evidence" value="ECO:0007669"/>
    <property type="project" value="UniProtKB-KW"/>
</dbReference>
<keyword evidence="1 5" id="KW-0489">Methyltransferase</keyword>
<dbReference type="Pfam" id="PF21148">
    <property type="entry name" value="NSUN5_fdxn-like"/>
    <property type="match status" value="1"/>
</dbReference>
<dbReference type="GO" id="GO:0003723">
    <property type="term" value="F:RNA binding"/>
    <property type="evidence" value="ECO:0007669"/>
    <property type="project" value="UniProtKB-UniRule"/>
</dbReference>
<dbReference type="SUPFAM" id="SSF53335">
    <property type="entry name" value="S-adenosyl-L-methionine-dependent methyltransferases"/>
    <property type="match status" value="1"/>
</dbReference>
<dbReference type="Proteomes" id="UP000515163">
    <property type="component" value="Unplaced"/>
</dbReference>
<keyword evidence="1" id="KW-0808">Transferase</keyword>
<dbReference type="GeneID" id="116308269"/>
<feature type="compositionally biased region" description="Basic and acidic residues" evidence="2">
    <location>
        <begin position="397"/>
        <end position="423"/>
    </location>
</feature>
<proteinExistence type="inferred from homology"/>
<organism evidence="4 5">
    <name type="scientific">Actinia tenebrosa</name>
    <name type="common">Australian red waratah sea anemone</name>
    <dbReference type="NCBI Taxonomy" id="6105"/>
    <lineage>
        <taxon>Eukaryota</taxon>
        <taxon>Metazoa</taxon>
        <taxon>Cnidaria</taxon>
        <taxon>Anthozoa</taxon>
        <taxon>Hexacorallia</taxon>
        <taxon>Actiniaria</taxon>
        <taxon>Actiniidae</taxon>
        <taxon>Actinia</taxon>
    </lineage>
</organism>
<gene>
    <name evidence="5" type="primary">LOC116308269</name>
</gene>
<dbReference type="OrthoDB" id="6817893at2759"/>
<dbReference type="InterPro" id="IPR049561">
    <property type="entry name" value="NSUN5_7_fdxn-like"/>
</dbReference>
<feature type="compositionally biased region" description="Basic residues" evidence="2">
    <location>
        <begin position="342"/>
        <end position="353"/>
    </location>
</feature>
<evidence type="ECO:0000256" key="1">
    <source>
        <dbReference type="PROSITE-ProRule" id="PRU01023"/>
    </source>
</evidence>
<dbReference type="RefSeq" id="XP_031574517.1">
    <property type="nucleotide sequence ID" value="XM_031718657.1"/>
</dbReference>
<keyword evidence="1" id="KW-0949">S-adenosyl-L-methionine</keyword>
<dbReference type="PANTHER" id="PTHR14663:SF2">
    <property type="entry name" value="METHYLTRANSFERASE NSUN7-RELATED"/>
    <property type="match status" value="1"/>
</dbReference>
<feature type="domain" description="SAM-dependent MTase RsmB/NOP-type" evidence="3">
    <location>
        <begin position="1"/>
        <end position="309"/>
    </location>
</feature>
<protein>
    <submittedName>
        <fullName evidence="5">Methyltransferase NSUN7</fullName>
    </submittedName>
</protein>
<dbReference type="InterPro" id="IPR029063">
    <property type="entry name" value="SAM-dependent_MTases_sf"/>
</dbReference>
<dbReference type="Gene3D" id="3.40.50.150">
    <property type="entry name" value="Vaccinia Virus protein VP39"/>
    <property type="match status" value="1"/>
</dbReference>
<keyword evidence="1" id="KW-0694">RNA-binding</keyword>
<dbReference type="KEGG" id="aten:116308269"/>
<dbReference type="Gene3D" id="3.30.70.1170">
    <property type="entry name" value="Sun protein, domain 3"/>
    <property type="match status" value="1"/>
</dbReference>
<dbReference type="InterPro" id="IPR042620">
    <property type="entry name" value="NSUN7"/>
</dbReference>
<name>A0A6P8J4B3_ACTTE</name>
<evidence type="ECO:0000259" key="3">
    <source>
        <dbReference type="PROSITE" id="PS51686"/>
    </source>
</evidence>
<evidence type="ECO:0000313" key="5">
    <source>
        <dbReference type="RefSeq" id="XP_031574517.1"/>
    </source>
</evidence>
<dbReference type="InterPro" id="IPR001678">
    <property type="entry name" value="MeTrfase_RsmB-F_NOP2_dom"/>
</dbReference>